<dbReference type="RefSeq" id="WP_107935176.1">
    <property type="nucleotide sequence ID" value="NZ_CP085009.1"/>
</dbReference>
<evidence type="ECO:0000313" key="2">
    <source>
        <dbReference type="EMBL" id="PYF06340.1"/>
    </source>
</evidence>
<keyword evidence="1" id="KW-0732">Signal</keyword>
<name>A0A318TR92_9BACL</name>
<sequence>MKFRIILLLMLVVSILSACVEDKNEVEDSPLYDGKSLTIAVVGKAPEVREENIQFKEIDLEEINLKNLSSAYDSVFIMKEHLSEAATAPYAKVYKTANIPFFFIESEKSYYPFIHEDIDYEEAYDLDSGAYALGYYQLSEKGQYWGFGLYNDTVNDTNVLDVYSRIFETIESVDNES</sequence>
<keyword evidence="3" id="KW-1185">Reference proteome</keyword>
<dbReference type="AlphaFoldDB" id="A0A318TR92"/>
<dbReference type="OrthoDB" id="2454533at2"/>
<evidence type="ECO:0008006" key="4">
    <source>
        <dbReference type="Google" id="ProtNLM"/>
    </source>
</evidence>
<comment type="caution">
    <text evidence="2">The sequence shown here is derived from an EMBL/GenBank/DDBJ whole genome shotgun (WGS) entry which is preliminary data.</text>
</comment>
<dbReference type="PROSITE" id="PS51257">
    <property type="entry name" value="PROKAR_LIPOPROTEIN"/>
    <property type="match status" value="1"/>
</dbReference>
<evidence type="ECO:0000256" key="1">
    <source>
        <dbReference type="SAM" id="SignalP"/>
    </source>
</evidence>
<feature type="chain" id="PRO_5038356518" description="Lipoprotein" evidence="1">
    <location>
        <begin position="19"/>
        <end position="177"/>
    </location>
</feature>
<dbReference type="EMBL" id="QJTJ01000010">
    <property type="protein sequence ID" value="PYF06340.1"/>
    <property type="molecule type" value="Genomic_DNA"/>
</dbReference>
<protein>
    <recommendedName>
        <fullName evidence="4">Lipoprotein</fullName>
    </recommendedName>
</protein>
<organism evidence="2 3">
    <name type="scientific">Ureibacillus chungkukjangi</name>
    <dbReference type="NCBI Taxonomy" id="1202712"/>
    <lineage>
        <taxon>Bacteria</taxon>
        <taxon>Bacillati</taxon>
        <taxon>Bacillota</taxon>
        <taxon>Bacilli</taxon>
        <taxon>Bacillales</taxon>
        <taxon>Caryophanaceae</taxon>
        <taxon>Ureibacillus</taxon>
    </lineage>
</organism>
<reference evidence="2 3" key="1">
    <citation type="submission" date="2018-06" db="EMBL/GenBank/DDBJ databases">
        <title>Genomic Encyclopedia of Archaeal and Bacterial Type Strains, Phase II (KMG-II): from individual species to whole genera.</title>
        <authorList>
            <person name="Goeker M."/>
        </authorList>
    </citation>
    <scope>NUCLEOTIDE SEQUENCE [LARGE SCALE GENOMIC DNA]</scope>
    <source>
        <strain evidence="2 3">KACC 16626</strain>
    </source>
</reference>
<evidence type="ECO:0000313" key="3">
    <source>
        <dbReference type="Proteomes" id="UP000247416"/>
    </source>
</evidence>
<accession>A0A318TR92</accession>
<feature type="signal peptide" evidence="1">
    <location>
        <begin position="1"/>
        <end position="18"/>
    </location>
</feature>
<dbReference type="Proteomes" id="UP000247416">
    <property type="component" value="Unassembled WGS sequence"/>
</dbReference>
<proteinExistence type="predicted"/>
<gene>
    <name evidence="2" type="ORF">BJ095_11042</name>
</gene>